<dbReference type="InterPro" id="IPR002110">
    <property type="entry name" value="Ankyrin_rpt"/>
</dbReference>
<protein>
    <submittedName>
        <fullName evidence="1">Uncharacterized protein</fullName>
    </submittedName>
</protein>
<evidence type="ECO:0000313" key="1">
    <source>
        <dbReference type="EMBL" id="RFA94875.1"/>
    </source>
</evidence>
<accession>A0A371QWS4</accession>
<dbReference type="InterPro" id="IPR036770">
    <property type="entry name" value="Ankyrin_rpt-contain_sf"/>
</dbReference>
<reference evidence="1 2" key="1">
    <citation type="submission" date="2017-07" db="EMBL/GenBank/DDBJ databases">
        <title>Draft genome sequence of aerobic hyperthermophilic archaea, Pyrobaculum aerophilum YKB31 and YKB32.</title>
        <authorList>
            <person name="Mochizuki T."/>
            <person name="Berliner A.J."/>
            <person name="Yoshida-Takashima Y."/>
            <person name="Takaki Y."/>
            <person name="Nunoura T."/>
            <person name="Takai K."/>
        </authorList>
    </citation>
    <scope>NUCLEOTIDE SEQUENCE [LARGE SCALE GENOMIC DNA]</scope>
    <source>
        <strain evidence="1 2">YKB31</strain>
    </source>
</reference>
<gene>
    <name evidence="1" type="ORF">CGL51_09025</name>
</gene>
<dbReference type="EMBL" id="NMUE01000030">
    <property type="protein sequence ID" value="RFA94875.1"/>
    <property type="molecule type" value="Genomic_DNA"/>
</dbReference>
<sequence>MDCNNLLNAARRGEAELLTRLLNEGCSPDVQDDYGRTPLYYAVKGGSRVARRCC</sequence>
<evidence type="ECO:0000313" key="2">
    <source>
        <dbReference type="Proteomes" id="UP000257123"/>
    </source>
</evidence>
<dbReference type="Pfam" id="PF12796">
    <property type="entry name" value="Ank_2"/>
    <property type="match status" value="1"/>
</dbReference>
<dbReference type="Proteomes" id="UP000257123">
    <property type="component" value="Unassembled WGS sequence"/>
</dbReference>
<dbReference type="SUPFAM" id="SSF48403">
    <property type="entry name" value="Ankyrin repeat"/>
    <property type="match status" value="1"/>
</dbReference>
<comment type="caution">
    <text evidence="1">The sequence shown here is derived from an EMBL/GenBank/DDBJ whole genome shotgun (WGS) entry which is preliminary data.</text>
</comment>
<name>A0A371QWS4_9CREN</name>
<dbReference type="Gene3D" id="1.25.40.20">
    <property type="entry name" value="Ankyrin repeat-containing domain"/>
    <property type="match status" value="1"/>
</dbReference>
<dbReference type="RefSeq" id="WP_116421488.1">
    <property type="nucleotide sequence ID" value="NZ_NMUE01000030.1"/>
</dbReference>
<dbReference type="AlphaFoldDB" id="A0A371QWS4"/>
<organism evidence="1 2">
    <name type="scientific">Pyrobaculum aerophilum</name>
    <dbReference type="NCBI Taxonomy" id="13773"/>
    <lineage>
        <taxon>Archaea</taxon>
        <taxon>Thermoproteota</taxon>
        <taxon>Thermoprotei</taxon>
        <taxon>Thermoproteales</taxon>
        <taxon>Thermoproteaceae</taxon>
        <taxon>Pyrobaculum</taxon>
    </lineage>
</organism>
<proteinExistence type="predicted"/>